<evidence type="ECO:0000256" key="3">
    <source>
        <dbReference type="ARBA" id="ARBA00013070"/>
    </source>
</evidence>
<evidence type="ECO:0000256" key="1">
    <source>
        <dbReference type="ARBA" id="ARBA00005118"/>
    </source>
</evidence>
<dbReference type="GO" id="GO:0019546">
    <property type="term" value="P:L-arginine deiminase pathway"/>
    <property type="evidence" value="ECO:0007669"/>
    <property type="project" value="TreeGrafter"/>
</dbReference>
<dbReference type="GO" id="GO:0005829">
    <property type="term" value="C:cytosol"/>
    <property type="evidence" value="ECO:0007669"/>
    <property type="project" value="TreeGrafter"/>
</dbReference>
<comment type="catalytic activity">
    <reaction evidence="7">
        <text>hydrogencarbonate + NH4(+) + ATP = carbamoyl phosphate + ADP + H2O + H(+)</text>
        <dbReference type="Rhea" id="RHEA:10152"/>
        <dbReference type="ChEBI" id="CHEBI:15377"/>
        <dbReference type="ChEBI" id="CHEBI:15378"/>
        <dbReference type="ChEBI" id="CHEBI:17544"/>
        <dbReference type="ChEBI" id="CHEBI:28938"/>
        <dbReference type="ChEBI" id="CHEBI:30616"/>
        <dbReference type="ChEBI" id="CHEBI:58228"/>
        <dbReference type="ChEBI" id="CHEBI:456216"/>
        <dbReference type="EC" id="2.7.2.2"/>
    </reaction>
</comment>
<keyword evidence="6 9" id="KW-0418">Kinase</keyword>
<dbReference type="OrthoDB" id="9766717at2"/>
<name>A0A4Z0J9A6_9LACO</name>
<evidence type="ECO:0000313" key="11">
    <source>
        <dbReference type="EMBL" id="TGD18322.1"/>
    </source>
</evidence>
<dbReference type="PIRSF" id="PIRSF000723">
    <property type="entry name" value="Carbamate_kin"/>
    <property type="match status" value="1"/>
</dbReference>
<dbReference type="AlphaFoldDB" id="A0A4Z0J9A6"/>
<dbReference type="SUPFAM" id="SSF53633">
    <property type="entry name" value="Carbamate kinase-like"/>
    <property type="match status" value="1"/>
</dbReference>
<dbReference type="UniPathway" id="UPA00996">
    <property type="reaction ID" value="UER00366"/>
</dbReference>
<comment type="pathway">
    <text evidence="1">Metabolic intermediate metabolism; carbamoyl phosphate degradation; CO(2) and NH(3) from carbamoyl phosphate: step 1/1.</text>
</comment>
<organism evidence="11 12">
    <name type="scientific">Levilactobacillus suantsaiihabitans</name>
    <dbReference type="NCBI Taxonomy" id="2487722"/>
    <lineage>
        <taxon>Bacteria</taxon>
        <taxon>Bacillati</taxon>
        <taxon>Bacillota</taxon>
        <taxon>Bacilli</taxon>
        <taxon>Lactobacillales</taxon>
        <taxon>Lactobacillaceae</taxon>
        <taxon>Levilactobacillus</taxon>
    </lineage>
</organism>
<evidence type="ECO:0000256" key="7">
    <source>
        <dbReference type="ARBA" id="ARBA00048467"/>
    </source>
</evidence>
<dbReference type="FunFam" id="3.40.1160.10:FF:000007">
    <property type="entry name" value="Carbamate kinase"/>
    <property type="match status" value="1"/>
</dbReference>
<dbReference type="EMBL" id="RKLX01000014">
    <property type="protein sequence ID" value="TGD18322.1"/>
    <property type="molecule type" value="Genomic_DNA"/>
</dbReference>
<keyword evidence="4" id="KW-0056">Arginine metabolism</keyword>
<evidence type="ECO:0000313" key="12">
    <source>
        <dbReference type="Proteomes" id="UP000297348"/>
    </source>
</evidence>
<evidence type="ECO:0000256" key="8">
    <source>
        <dbReference type="NCBIfam" id="TIGR00746"/>
    </source>
</evidence>
<evidence type="ECO:0000256" key="6">
    <source>
        <dbReference type="ARBA" id="ARBA00022777"/>
    </source>
</evidence>
<sequence length="312" mass="33079">MMGKRIVVALGGNAILDGDPSYAAQKTAVDQTAKALAQLVKQGHQLIVTHGNGPQVGNLLLQQLAADSKKNPALPIDTLGAMTQGSIGYWLQNSLQTALSDSNVQVAAIVTQTIVDEADSAFKSPSKPVGPFYTAEEAQTLMAQNPKLTYKEDAGRGWRRVVPSPLPIAIAEIPIIKQLVAAGTIVIAGGGGGIPVARRQKKLVGLEGVIDKDFTAEKLAEQVEADELLILTAVDHVYTGFGTPEQRQLTQVTAANVTDLIKSHEFAAGSMLPKMIAAKNFVTSRPNGRTVITSLDNLKYYGTGDMGTIIER</sequence>
<evidence type="ECO:0000259" key="10">
    <source>
        <dbReference type="Pfam" id="PF00696"/>
    </source>
</evidence>
<dbReference type="CDD" id="cd04235">
    <property type="entry name" value="AAK_CK"/>
    <property type="match status" value="1"/>
</dbReference>
<reference evidence="11 12" key="1">
    <citation type="submission" date="2018-10" db="EMBL/GenBank/DDBJ databases">
        <title>Lactobacillus sp. R7 and Lactobacillus sp. R19 isolated from fermented mustard green product of Taiwan.</title>
        <authorList>
            <person name="Lin S.-T."/>
        </authorList>
    </citation>
    <scope>NUCLEOTIDE SEQUENCE [LARGE SCALE GENOMIC DNA]</scope>
    <source>
        <strain evidence="11 12">BCRC 81129</strain>
    </source>
</reference>
<evidence type="ECO:0000256" key="5">
    <source>
        <dbReference type="ARBA" id="ARBA00022679"/>
    </source>
</evidence>
<accession>A0A4Z0J9A6</accession>
<protein>
    <recommendedName>
        <fullName evidence="3 8">Carbamate kinase</fullName>
    </recommendedName>
</protein>
<dbReference type="Pfam" id="PF00696">
    <property type="entry name" value="AA_kinase"/>
    <property type="match status" value="1"/>
</dbReference>
<evidence type="ECO:0000256" key="9">
    <source>
        <dbReference type="PIRNR" id="PIRNR000723"/>
    </source>
</evidence>
<dbReference type="NCBIfam" id="TIGR00746">
    <property type="entry name" value="arcC"/>
    <property type="match status" value="1"/>
</dbReference>
<gene>
    <name evidence="11" type="primary">arcC</name>
    <name evidence="11" type="ORF">EGT51_08910</name>
</gene>
<evidence type="ECO:0000256" key="4">
    <source>
        <dbReference type="ARBA" id="ARBA00022503"/>
    </source>
</evidence>
<dbReference type="PANTHER" id="PTHR30409:SF1">
    <property type="entry name" value="CARBAMATE KINASE-RELATED"/>
    <property type="match status" value="1"/>
</dbReference>
<proteinExistence type="inferred from homology"/>
<dbReference type="Proteomes" id="UP000297348">
    <property type="component" value="Unassembled WGS sequence"/>
</dbReference>
<keyword evidence="5 9" id="KW-0808">Transferase</keyword>
<dbReference type="InterPro" id="IPR001048">
    <property type="entry name" value="Asp/Glu/Uridylate_kinase"/>
</dbReference>
<dbReference type="PANTHER" id="PTHR30409">
    <property type="entry name" value="CARBAMATE KINASE"/>
    <property type="match status" value="1"/>
</dbReference>
<dbReference type="NCBIfam" id="NF009007">
    <property type="entry name" value="PRK12352.1"/>
    <property type="match status" value="1"/>
</dbReference>
<feature type="domain" description="Aspartate/glutamate/uridylate kinase" evidence="10">
    <location>
        <begin position="4"/>
        <end position="284"/>
    </location>
</feature>
<dbReference type="InterPro" id="IPR003964">
    <property type="entry name" value="Carb_kinase"/>
</dbReference>
<dbReference type="Gene3D" id="3.40.1160.10">
    <property type="entry name" value="Acetylglutamate kinase-like"/>
    <property type="match status" value="1"/>
</dbReference>
<dbReference type="GO" id="GO:0008804">
    <property type="term" value="F:carbamate kinase activity"/>
    <property type="evidence" value="ECO:0007669"/>
    <property type="project" value="UniProtKB-UniRule"/>
</dbReference>
<comment type="caution">
    <text evidence="11">The sequence shown here is derived from an EMBL/GenBank/DDBJ whole genome shotgun (WGS) entry which is preliminary data.</text>
</comment>
<dbReference type="RefSeq" id="WP_135368391.1">
    <property type="nucleotide sequence ID" value="NZ_RKLX01000014.1"/>
</dbReference>
<comment type="similarity">
    <text evidence="2 9">Belongs to the carbamate kinase family.</text>
</comment>
<dbReference type="PRINTS" id="PR01469">
    <property type="entry name" value="CARBMTKINASE"/>
</dbReference>
<dbReference type="InterPro" id="IPR036393">
    <property type="entry name" value="AceGlu_kinase-like_sf"/>
</dbReference>
<keyword evidence="12" id="KW-1185">Reference proteome</keyword>
<evidence type="ECO:0000256" key="2">
    <source>
        <dbReference type="ARBA" id="ARBA00011066"/>
    </source>
</evidence>